<evidence type="ECO:0000313" key="1">
    <source>
        <dbReference type="EMBL" id="ADO99034.1"/>
    </source>
</evidence>
<keyword evidence="2" id="KW-1185">Reference proteome</keyword>
<dbReference type="GeneID" id="10329536"/>
<protein>
    <submittedName>
        <fullName evidence="1">Uncharacterized protein</fullName>
    </submittedName>
</protein>
<dbReference type="Proteomes" id="UP000006532">
    <property type="component" value="Segment"/>
</dbReference>
<name>E3SNI7_9CAUD</name>
<dbReference type="RefSeq" id="YP_004324900.1">
    <property type="nucleotide sequence ID" value="NC_015290.1"/>
</dbReference>
<dbReference type="OrthoDB" id="20595at10239"/>
<gene>
    <name evidence="1" type="ORF">PSSM7_069</name>
</gene>
<proteinExistence type="predicted"/>
<reference evidence="1 2" key="1">
    <citation type="journal article" date="2010" name="Environ. Microbiol.">
        <title>Genomic analysis of oceanic cyanobacterial myoviruses compared with T4-like myoviruses from diverse hosts and environments.</title>
        <authorList>
            <person name="Sullivan M.B."/>
            <person name="Huang K.H."/>
            <person name="Ignacio-Espinoza J.C."/>
            <person name="Berlin A.M."/>
            <person name="Kelly L."/>
            <person name="Weigele P.R."/>
            <person name="DeFrancesco A.S."/>
            <person name="Kern S.E."/>
            <person name="Thompson L.R."/>
            <person name="Young S."/>
            <person name="Yandava C."/>
            <person name="Fu R."/>
            <person name="Krastins B."/>
            <person name="Chase M."/>
            <person name="Sarracino D."/>
            <person name="Osburne M.S."/>
            <person name="Henn M.R."/>
            <person name="Chisholm S.W."/>
        </authorList>
    </citation>
    <scope>NUCLEOTIDE SEQUENCE [LARGE SCALE GENOMIC DNA]</scope>
    <source>
        <strain evidence="1">NATL1A-15</strain>
    </source>
</reference>
<sequence>MHDSTLDLFCNHDSEIVVDTFSDVVDDQDHIIQTMQETLFNAMNKCALDGRPDDAVSIYDEWVVDGIEPEDGHEFQFLQDLTEDAE</sequence>
<dbReference type="KEGG" id="vg:10329536"/>
<evidence type="ECO:0000313" key="2">
    <source>
        <dbReference type="Proteomes" id="UP000006532"/>
    </source>
</evidence>
<dbReference type="EMBL" id="GU071103">
    <property type="protein sequence ID" value="ADO99034.1"/>
    <property type="molecule type" value="Genomic_DNA"/>
</dbReference>
<accession>E3SNI7</accession>
<organism evidence="1 2">
    <name type="scientific">Prochlorococcus phage P-SSM7</name>
    <dbReference type="NCBI Taxonomy" id="445688"/>
    <lineage>
        <taxon>Viruses</taxon>
        <taxon>Duplodnaviria</taxon>
        <taxon>Heunggongvirae</taxon>
        <taxon>Uroviricota</taxon>
        <taxon>Caudoviricetes</taxon>
        <taxon>Pantevenvirales</taxon>
        <taxon>Kyanoviridae</taxon>
        <taxon>Palaemonvirus</taxon>
        <taxon>Palaemonvirus pssm7</taxon>
    </lineage>
</organism>